<dbReference type="InterPro" id="IPR000551">
    <property type="entry name" value="MerR-type_HTH_dom"/>
</dbReference>
<dbReference type="EMBL" id="JAOSHN010000004">
    <property type="protein sequence ID" value="MCU7379046.1"/>
    <property type="molecule type" value="Genomic_DNA"/>
</dbReference>
<sequence length="425" mass="48733">MRTGQFAARYNLSTNGIRYYVEQGLLSPKMKGNQYDFDQKCIEAMEEIQKLKQMHYSLPEISQIFHIRSLIQYTLNADAITKYNKLFYTKQKELNTQIKELEKCVQDLGKEIIKIPDKAADISVGVPIECLPLLACPRCKRTLSFDNTIIQNNKILSANIGCPACGYQLRVIDGVIRGAQSSFAKVEWSNILNLMTEYSTDYLNLEAKSYYQVKENIEKHLNEKTQGKQTIITSGGFSGDLICSYPTLFESDTTIIIADQHLSVIDYVKDKMGVLNNQYNILYICDENFELPLRENSIDFFLDDYSSSEFIFYEPIYPFEKIRSLLKQTAYIGGAYTYYQKSAKTLANIQKNYPKSDSRLFCLEIFKNRLRGIGLEFLYDKKMGKAQEPGSGYSFDYHAKGDALYFYAYFGKVGVDSNKESIITA</sequence>
<protein>
    <submittedName>
        <fullName evidence="3">MerR family transcriptional regulator</fullName>
    </submittedName>
</protein>
<gene>
    <name evidence="3" type="ORF">OBO34_11870</name>
</gene>
<feature type="domain" description="HTH merR-type" evidence="2">
    <location>
        <begin position="1"/>
        <end position="67"/>
    </location>
</feature>
<evidence type="ECO:0000313" key="3">
    <source>
        <dbReference type="EMBL" id="MCU7379046.1"/>
    </source>
</evidence>
<dbReference type="PANTHER" id="PTHR30204:SF96">
    <property type="entry name" value="CHROMOSOME-ANCHORING PROTEIN RACA"/>
    <property type="match status" value="1"/>
</dbReference>
<dbReference type="PANTHER" id="PTHR30204">
    <property type="entry name" value="REDOX-CYCLING DRUG-SENSING TRANSCRIPTIONAL ACTIVATOR SOXR"/>
    <property type="match status" value="1"/>
</dbReference>
<dbReference type="PROSITE" id="PS50937">
    <property type="entry name" value="HTH_MERR_2"/>
    <property type="match status" value="1"/>
</dbReference>
<dbReference type="InterPro" id="IPR009061">
    <property type="entry name" value="DNA-bd_dom_put_sf"/>
</dbReference>
<keyword evidence="4" id="KW-1185">Reference proteome</keyword>
<evidence type="ECO:0000313" key="4">
    <source>
        <dbReference type="Proteomes" id="UP001065549"/>
    </source>
</evidence>
<dbReference type="GO" id="GO:0003677">
    <property type="term" value="F:DNA binding"/>
    <property type="evidence" value="ECO:0007669"/>
    <property type="project" value="UniProtKB-KW"/>
</dbReference>
<dbReference type="Proteomes" id="UP001065549">
    <property type="component" value="Unassembled WGS sequence"/>
</dbReference>
<name>A0A9J6QW80_9FIRM</name>
<evidence type="ECO:0000256" key="1">
    <source>
        <dbReference type="ARBA" id="ARBA00023125"/>
    </source>
</evidence>
<dbReference type="GO" id="GO:0003700">
    <property type="term" value="F:DNA-binding transcription factor activity"/>
    <property type="evidence" value="ECO:0007669"/>
    <property type="project" value="InterPro"/>
</dbReference>
<dbReference type="RefSeq" id="WP_253021223.1">
    <property type="nucleotide sequence ID" value="NZ_JAJAGH010000001.1"/>
</dbReference>
<dbReference type="SMART" id="SM00422">
    <property type="entry name" value="HTH_MERR"/>
    <property type="match status" value="1"/>
</dbReference>
<accession>A0A9J6QW80</accession>
<dbReference type="SUPFAM" id="SSF46955">
    <property type="entry name" value="Putative DNA-binding domain"/>
    <property type="match status" value="1"/>
</dbReference>
<keyword evidence="1" id="KW-0238">DNA-binding</keyword>
<dbReference type="Pfam" id="PF13411">
    <property type="entry name" value="MerR_1"/>
    <property type="match status" value="1"/>
</dbReference>
<comment type="caution">
    <text evidence="3">The sequence shown here is derived from an EMBL/GenBank/DDBJ whole genome shotgun (WGS) entry which is preliminary data.</text>
</comment>
<proteinExistence type="predicted"/>
<evidence type="ECO:0000259" key="2">
    <source>
        <dbReference type="PROSITE" id="PS50937"/>
    </source>
</evidence>
<dbReference type="AlphaFoldDB" id="A0A9J6QW80"/>
<dbReference type="InterPro" id="IPR047057">
    <property type="entry name" value="MerR_fam"/>
</dbReference>
<organism evidence="3 4">
    <name type="scientific">Hominibacterium faecale</name>
    <dbReference type="NCBI Taxonomy" id="2839743"/>
    <lineage>
        <taxon>Bacteria</taxon>
        <taxon>Bacillati</taxon>
        <taxon>Bacillota</taxon>
        <taxon>Clostridia</taxon>
        <taxon>Peptostreptococcales</taxon>
        <taxon>Anaerovoracaceae</taxon>
        <taxon>Hominibacterium</taxon>
    </lineage>
</organism>
<dbReference type="Gene3D" id="1.10.1660.10">
    <property type="match status" value="1"/>
</dbReference>
<reference evidence="3" key="1">
    <citation type="submission" date="2022-09" db="EMBL/GenBank/DDBJ databases">
        <title>Culturomic study of gut microbiota in children with autism spectrum disorder.</title>
        <authorList>
            <person name="Efimov B.A."/>
            <person name="Chaplin A.V."/>
            <person name="Sokolova S.R."/>
            <person name="Pikina A.P."/>
            <person name="Korzhanova M."/>
            <person name="Belova V."/>
            <person name="Korostin D."/>
        </authorList>
    </citation>
    <scope>NUCLEOTIDE SEQUENCE</scope>
    <source>
        <strain evidence="3">ASD5510</strain>
    </source>
</reference>